<evidence type="ECO:0000313" key="8">
    <source>
        <dbReference type="EMBL" id="MFD3264027.1"/>
    </source>
</evidence>
<dbReference type="InterPro" id="IPR001405">
    <property type="entry name" value="UPF0758"/>
</dbReference>
<evidence type="ECO:0000256" key="2">
    <source>
        <dbReference type="ARBA" id="ARBA00022723"/>
    </source>
</evidence>
<dbReference type="Gene3D" id="3.40.140.10">
    <property type="entry name" value="Cytidine Deaminase, domain 2"/>
    <property type="match status" value="1"/>
</dbReference>
<dbReference type="PROSITE" id="PS01302">
    <property type="entry name" value="UPF0758"/>
    <property type="match status" value="1"/>
</dbReference>
<evidence type="ECO:0000256" key="6">
    <source>
        <dbReference type="RuleBase" id="RU003797"/>
    </source>
</evidence>
<dbReference type="EMBL" id="JAOTJD010000013">
    <property type="protein sequence ID" value="MFD3264027.1"/>
    <property type="molecule type" value="Genomic_DNA"/>
</dbReference>
<dbReference type="Proteomes" id="UP001598130">
    <property type="component" value="Unassembled WGS sequence"/>
</dbReference>
<keyword evidence="9" id="KW-1185">Reference proteome</keyword>
<feature type="domain" description="MPN" evidence="7">
    <location>
        <begin position="102"/>
        <end position="224"/>
    </location>
</feature>
<proteinExistence type="inferred from homology"/>
<comment type="similarity">
    <text evidence="6">Belongs to the UPF0758 family.</text>
</comment>
<dbReference type="InterPro" id="IPR025657">
    <property type="entry name" value="RadC_JAB"/>
</dbReference>
<comment type="caution">
    <text evidence="8">The sequence shown here is derived from an EMBL/GenBank/DDBJ whole genome shotgun (WGS) entry which is preliminary data.</text>
</comment>
<organism evidence="8 9">
    <name type="scientific">Phenylobacterium ferrooxidans</name>
    <dbReference type="NCBI Taxonomy" id="2982689"/>
    <lineage>
        <taxon>Bacteria</taxon>
        <taxon>Pseudomonadati</taxon>
        <taxon>Pseudomonadota</taxon>
        <taxon>Alphaproteobacteria</taxon>
        <taxon>Caulobacterales</taxon>
        <taxon>Caulobacteraceae</taxon>
        <taxon>Phenylobacterium</taxon>
    </lineage>
</organism>
<protein>
    <submittedName>
        <fullName evidence="8">DNA repair protein RadC</fullName>
    </submittedName>
</protein>
<keyword evidence="5" id="KW-0482">Metalloprotease</keyword>
<keyword evidence="2" id="KW-0479">Metal-binding</keyword>
<dbReference type="PROSITE" id="PS50249">
    <property type="entry name" value="MPN"/>
    <property type="match status" value="1"/>
</dbReference>
<dbReference type="RefSeq" id="WP_377369391.1">
    <property type="nucleotide sequence ID" value="NZ_JAOTJD010000013.1"/>
</dbReference>
<dbReference type="CDD" id="cd08071">
    <property type="entry name" value="MPN_DUF2466"/>
    <property type="match status" value="1"/>
</dbReference>
<evidence type="ECO:0000259" key="7">
    <source>
        <dbReference type="PROSITE" id="PS50249"/>
    </source>
</evidence>
<dbReference type="NCBIfam" id="NF000642">
    <property type="entry name" value="PRK00024.1"/>
    <property type="match status" value="1"/>
</dbReference>
<name>A0ABW6CUY2_9CAUL</name>
<evidence type="ECO:0000256" key="1">
    <source>
        <dbReference type="ARBA" id="ARBA00022670"/>
    </source>
</evidence>
<gene>
    <name evidence="8" type="primary">radC</name>
    <name evidence="8" type="ORF">OCL97_08650</name>
</gene>
<dbReference type="PANTHER" id="PTHR30471:SF3">
    <property type="entry name" value="UPF0758 PROTEIN YEES-RELATED"/>
    <property type="match status" value="1"/>
</dbReference>
<evidence type="ECO:0000256" key="5">
    <source>
        <dbReference type="ARBA" id="ARBA00023049"/>
    </source>
</evidence>
<keyword evidence="4" id="KW-0862">Zinc</keyword>
<sequence>MKFVCQPSDSAVIELRERAVAYGLGALGDPEVLELFLSRCMPTGARTWAQVLLGTWGTLDGVLAADIKDLEAVIGKAPAADLKVLHEAALRLAQGQVRRRDVIASSSTLEAYLRIRLSERTREQFRVLFLDRRNHLIADEVLGEGTVDHAPVYPREIVRRALQLDACAVILVHNHPSGQTSPSNADLKTTQEIVEACRPLRIVVHDHLIVAGHEVVSLKALGLML</sequence>
<dbReference type="InterPro" id="IPR020891">
    <property type="entry name" value="UPF0758_CS"/>
</dbReference>
<dbReference type="SUPFAM" id="SSF102712">
    <property type="entry name" value="JAB1/MPN domain"/>
    <property type="match status" value="1"/>
</dbReference>
<dbReference type="NCBIfam" id="TIGR00608">
    <property type="entry name" value="radc"/>
    <property type="match status" value="1"/>
</dbReference>
<accession>A0ABW6CUY2</accession>
<keyword evidence="1" id="KW-0645">Protease</keyword>
<dbReference type="Pfam" id="PF04002">
    <property type="entry name" value="RadC"/>
    <property type="match status" value="1"/>
</dbReference>
<dbReference type="InterPro" id="IPR037518">
    <property type="entry name" value="MPN"/>
</dbReference>
<dbReference type="PANTHER" id="PTHR30471">
    <property type="entry name" value="DNA REPAIR PROTEIN RADC"/>
    <property type="match status" value="1"/>
</dbReference>
<evidence type="ECO:0000256" key="3">
    <source>
        <dbReference type="ARBA" id="ARBA00022801"/>
    </source>
</evidence>
<evidence type="ECO:0000256" key="4">
    <source>
        <dbReference type="ARBA" id="ARBA00022833"/>
    </source>
</evidence>
<reference evidence="8 9" key="1">
    <citation type="submission" date="2022-09" db="EMBL/GenBank/DDBJ databases">
        <title>New species of Phenylobacterium.</title>
        <authorList>
            <person name="Mieszkin S."/>
        </authorList>
    </citation>
    <scope>NUCLEOTIDE SEQUENCE [LARGE SCALE GENOMIC DNA]</scope>
    <source>
        <strain evidence="8 9">HK31-G</strain>
    </source>
</reference>
<keyword evidence="3" id="KW-0378">Hydrolase</keyword>
<evidence type="ECO:0000313" key="9">
    <source>
        <dbReference type="Proteomes" id="UP001598130"/>
    </source>
</evidence>